<dbReference type="InterPro" id="IPR040840">
    <property type="entry name" value="TcA_TcB_BD"/>
</dbReference>
<accession>A0A502GGZ5</accession>
<evidence type="ECO:0000256" key="2">
    <source>
        <dbReference type="SAM" id="Coils"/>
    </source>
</evidence>
<dbReference type="Proteomes" id="UP000317663">
    <property type="component" value="Unassembled WGS sequence"/>
</dbReference>
<evidence type="ECO:0000313" key="8">
    <source>
        <dbReference type="EMBL" id="TPG61557.1"/>
    </source>
</evidence>
<evidence type="ECO:0000313" key="9">
    <source>
        <dbReference type="Proteomes" id="UP000317663"/>
    </source>
</evidence>
<evidence type="ECO:0000259" key="6">
    <source>
        <dbReference type="Pfam" id="PF20220"/>
    </source>
</evidence>
<protein>
    <recommendedName>
        <fullName evidence="10">Toxin</fullName>
    </recommendedName>
</protein>
<keyword evidence="1" id="KW-0843">Virulence</keyword>
<dbReference type="InterPro" id="IPR041079">
    <property type="entry name" value="Neuraminidase-like"/>
</dbReference>
<evidence type="ECO:0000256" key="1">
    <source>
        <dbReference type="ARBA" id="ARBA00023026"/>
    </source>
</evidence>
<keyword evidence="2" id="KW-0175">Coiled coil</keyword>
<dbReference type="Pfam" id="PF21963">
    <property type="entry name" value="TcdA1_RBD_2"/>
    <property type="match status" value="1"/>
</dbReference>
<dbReference type="Pfam" id="PF18518">
    <property type="entry name" value="TcA_RBD"/>
    <property type="match status" value="1"/>
</dbReference>
<feature type="domain" description="TcA receptor binding" evidence="5">
    <location>
        <begin position="1641"/>
        <end position="1783"/>
    </location>
</feature>
<comment type="caution">
    <text evidence="8">The sequence shown here is derived from an EMBL/GenBank/DDBJ whole genome shotgun (WGS) entry which is preliminary data.</text>
</comment>
<feature type="domain" description="Tc toxin complex TcA C-terminal TcB-binding" evidence="3">
    <location>
        <begin position="2206"/>
        <end position="2336"/>
    </location>
</feature>
<feature type="domain" description="TcdA1 receptor binding" evidence="7">
    <location>
        <begin position="1497"/>
        <end position="1581"/>
    </location>
</feature>
<reference evidence="8 9" key="1">
    <citation type="journal article" date="2019" name="Environ. Microbiol.">
        <title>Species interactions and distinct microbial communities in high Arctic permafrost affected cryosols are associated with the CH4 and CO2 gas fluxes.</title>
        <authorList>
            <person name="Altshuler I."/>
            <person name="Hamel J."/>
            <person name="Turney S."/>
            <person name="Magnuson E."/>
            <person name="Levesque R."/>
            <person name="Greer C."/>
            <person name="Whyte L.G."/>
        </authorList>
    </citation>
    <scope>NUCLEOTIDE SEQUENCE [LARGE SCALE GENOMIC DNA]</scope>
    <source>
        <strain evidence="8 9">E4</strain>
    </source>
</reference>
<proteinExistence type="predicted"/>
<dbReference type="Pfam" id="PF20220">
    <property type="entry name" value="ABC_toxin_N"/>
    <property type="match status" value="1"/>
</dbReference>
<dbReference type="Pfam" id="PF03538">
    <property type="entry name" value="VRP1"/>
    <property type="match status" value="1"/>
</dbReference>
<organism evidence="8 9">
    <name type="scientific">Ewingella americana</name>
    <dbReference type="NCBI Taxonomy" id="41202"/>
    <lineage>
        <taxon>Bacteria</taxon>
        <taxon>Pseudomonadati</taxon>
        <taxon>Pseudomonadota</taxon>
        <taxon>Gammaproteobacteria</taxon>
        <taxon>Enterobacterales</taxon>
        <taxon>Yersiniaceae</taxon>
        <taxon>Ewingella</taxon>
    </lineage>
</organism>
<dbReference type="EMBL" id="RCZD01000006">
    <property type="protein sequence ID" value="TPG61557.1"/>
    <property type="molecule type" value="Genomic_DNA"/>
</dbReference>
<dbReference type="Pfam" id="PF18276">
    <property type="entry name" value="TcA_TcB_BD"/>
    <property type="match status" value="2"/>
</dbReference>
<evidence type="ECO:0000259" key="7">
    <source>
        <dbReference type="Pfam" id="PF21963"/>
    </source>
</evidence>
<evidence type="ECO:0000259" key="5">
    <source>
        <dbReference type="Pfam" id="PF18518"/>
    </source>
</evidence>
<feature type="coiled-coil region" evidence="2">
    <location>
        <begin position="2179"/>
        <end position="2213"/>
    </location>
</feature>
<dbReference type="Pfam" id="PF18413">
    <property type="entry name" value="Neuraminidase"/>
    <property type="match status" value="1"/>
</dbReference>
<evidence type="ECO:0008006" key="10">
    <source>
        <dbReference type="Google" id="ProtNLM"/>
    </source>
</evidence>
<evidence type="ECO:0000259" key="4">
    <source>
        <dbReference type="Pfam" id="PF18413"/>
    </source>
</evidence>
<feature type="domain" description="ABC toxin N-terminal" evidence="6">
    <location>
        <begin position="944"/>
        <end position="1061"/>
    </location>
</feature>
<dbReference type="OrthoDB" id="9781691at2"/>
<sequence length="2508" mass="277027">MNDTTASLLATLATKSDIKTLAPIPRMSFAEFLEKTTDTLSWSETKQLYEAAQQDQRSNVLLAAKVTSRANPQLQSAVNLGIEPIISNVVVESTDASQLLSASPSDASGYQDIFASRDSAYAPSGSVASVFSPASYLTELYTQAKDLHATSSDYHLDKRRPDLQSLTLSQANMTQEVSTLSLSNEIVLTGIKTKTGKNETQVMELLSTDRSTGVTPYHQAFDNVRQSLLLADPDLSPLTPSALLVSSLDTNVAQGLNLNISPELNNILLEEITDATAAALYTKNFGTLDINTLRSVDYLCRYYNITQDELAEIINTCNASYVSNKLVAPVMSEGQVDVVTIMQTPKDNYTTQLNYLDLYPTGKETYNISYSMKDYAIEKPDFKLLSDPTGLVVYYHNQNFAPLANKHYINKVSIPTSVSEKSFNIAIKRQEATGNIYNYTAVQFTVTAASDINTQASLLKLNKVIRLYKASGLSPAVIWRVINSADASQIVNAVVLKRLSQVKLYLQQYAVDAGQALTLANVNISEQPILDALSQFDQLFNNPPLSGMTLVTDTTNIDFRVNTAVKDPRVSSIKRGLNADDNEMMTLNYIVDYAEDGVVICNIGNISDFYRARLLADAHHFSVSELYLLLDILNYRATRLYQITDEKLAEIIDAVYKTTQWLAANHWTVYDLYIMVTDTYSTTLTPEIENLTATLLAGLPDQKATRGDALKHAMAPYIAASLQLASENVAYQLLCWSDQVKPSGITVDTFWTEVQTNSTSAKVITFCQLLAQLAVIYSNTQLSENELALAVTQPAKMITGATALGHSLATLQALTGFHGWINSLADQASDTLTAFTAGALTVEKLADAMNLDKNTLTQALALVQAGAVTTTPLTCWSTIDLALQWVTLATACGIAPVTFTSLNALKYATTTTYTQWQDVANALVAGLNAERSTQLHALQGTLLSDAACGYSLANVISASLNIRDRNALFTYLLIDNQVSADVLTTPLAEAIAGIQLYVNRVLQRIEVDVVTAVTSRTFFDDWDVYNKRYSTWAGKSQLLYYPENYVDPTQRIGQTHMMGELLQSINQSQLNTDTVEDAFKTYLTNFEQVANLSIVSAYHDEVNVDTGFTYFIGASQSQPTDYYWRRVNHDQFAAGSFPANAWSDWLKIECAVNPWQGMIRPVNYKSRLYVLWLERKEQSTLDSTGKIKTTTYNFDLKLSHIRYDGTWTAPFSFSADALIPSLSATGDGIGLYCSECTDEDKLVVLFYTKVAKAADTKTASGISIFADMTGVNMDKTQTNLYLDNAKTQFDTTAMSSVNNRFSDSYSVPTSVVTNSSWSGGGYEISKVYGGNIAAIRSVFSDSSIRLFIKPSVRVCYDAYSAARDYQTHLIKHFGNYGDKFVVYDFEKNISYKDIDMNQAPLGLYHSNKLDSLLIYNGDYSNPWYACCGFSEEKEMLAYNSLNTYKITSLYNSKTLQGDDLVCLSTMENILIGPLGSDGNLYCPNLQMDITARHDVSTTINNSAVTITVKAGSKTQTFTADKNCSTFPAGSLNGMTYVFNELEIDISGLVFTNNKANVEVTFSAKADDNRFVGSETFVIPVTRKSEDSNNILTLHKTDAGAQYIEMGIYRTRLNTLFAHELVSRADKGIDSILSMNTQNIAEPMRGEGFYTRLVLPAYNAQVHGSEDWFKIYLGNIQGSSTLQLYYEGTLSPVETELILFVPYEDHSYAGEGVRVAVEYSAHFYNGVWEPAFFTYNTSTKQATLINDADHASGTGQSGPVTNVKKYKGYSSVAVLDTYQEPMDFTGANALYFWELFYYTPMLVAQRLLQEQSFDESNRWLSYIWDPAGYLVNGQPADYDWNVRPLQEDTSWNSDQLDTTDPDAICQHDPMHYKVSTFMRTLDLLIARGDHQFRMLERDTLAEAKMWYMQALNLLGTEPYVELDSSWGNATLSLASTQTQAALTDLFLPEQNAQLSDYWQTLNQRLFNLRHNLSIDGQPLSLPLYATPADPKALLSAAVMASQGGSTLPTAVLTVHRFPQMLDSARGVVSQLMQFGASLQGIIERQDGEALNQLLQNQARELMLTSISMQDKALSELDAERVVLTQSLNGARQRLNSYTSLFNENVSSGEKRAMDLRATASAINASSSALHMAAAALEMVPNIYGFSIGGARWGGLANAAAIGIQITTSGMMIDADKVSQSEAYRRRRQEWDIQRNNAQSEVSQLEAQQASLAVRREAAVMQKGYLETQQGQIQAQLEFLQRKFSNQALYNWLRGRLAAIFFQFYDLAVSRCLMAERSYQWEVNDAATSFIKPGAWQGTYAGLLCGETLMLNLTQMDHAWLQWDNRALEINRTVSLADQYNGLPTATRFVLADKVSALVTAGKDGSAGDGKNNVLKLASGTLSACVALADLKIKDDYPVAMNLGTVRRIKQVSITLPALVGPYQDVQATLTYGGTSKLPKGCTAVAISTGMNDSGQFQLDFNDSKFLPFEGIDISDTGTLVLSFPNATGKQKALLQSLNDIILHIRYTIR</sequence>
<dbReference type="InterPro" id="IPR018003">
    <property type="entry name" value="Insecticidal_toxin/plasmid_vir"/>
</dbReference>
<dbReference type="InterPro" id="IPR054141">
    <property type="entry name" value="TcdA1_RBD_2"/>
</dbReference>
<dbReference type="InterPro" id="IPR046839">
    <property type="entry name" value="ABC_toxin_N"/>
</dbReference>
<dbReference type="InterPro" id="IPR041568">
    <property type="entry name" value="TcA_RBD"/>
</dbReference>
<evidence type="ECO:0000259" key="3">
    <source>
        <dbReference type="Pfam" id="PF18276"/>
    </source>
</evidence>
<keyword evidence="9" id="KW-1185">Reference proteome</keyword>
<feature type="domain" description="Neuraminidase-like" evidence="4">
    <location>
        <begin position="1092"/>
        <end position="1246"/>
    </location>
</feature>
<gene>
    <name evidence="8" type="ORF">EAH77_13030</name>
</gene>
<feature type="domain" description="Tc toxin complex TcA C-terminal TcB-binding" evidence="3">
    <location>
        <begin position="2439"/>
        <end position="2506"/>
    </location>
</feature>
<name>A0A502GGZ5_9GAMM</name>
<dbReference type="RefSeq" id="WP_140473234.1">
    <property type="nucleotide sequence ID" value="NZ_RCZD01000006.1"/>
</dbReference>